<dbReference type="InterPro" id="IPR004843">
    <property type="entry name" value="Calcineurin-like_PHP"/>
</dbReference>
<feature type="domain" description="Calcineurin-like phosphoesterase" evidence="3">
    <location>
        <begin position="79"/>
        <end position="296"/>
    </location>
</feature>
<keyword evidence="1" id="KW-1133">Transmembrane helix</keyword>
<dbReference type="GO" id="GO:0016787">
    <property type="term" value="F:hydrolase activity"/>
    <property type="evidence" value="ECO:0007669"/>
    <property type="project" value="InterPro"/>
</dbReference>
<reference evidence="6" key="2">
    <citation type="journal article" date="2023" name="Plants (Basel)">
        <title>Annotation of the Turnera subulata (Passifloraceae) Draft Genome Reveals the S-Locus Evolved after the Divergence of Turneroideae from Passifloroideae in a Stepwise Manner.</title>
        <authorList>
            <person name="Henning P.M."/>
            <person name="Roalson E.H."/>
            <person name="Mir W."/>
            <person name="McCubbin A.G."/>
            <person name="Shore J.S."/>
        </authorList>
    </citation>
    <scope>NUCLEOTIDE SEQUENCE</scope>
    <source>
        <strain evidence="6">F60SS</strain>
    </source>
</reference>
<proteinExistence type="predicted"/>
<dbReference type="PANTHER" id="PTHR14795">
    <property type="entry name" value="HELICASE RELATED"/>
    <property type="match status" value="1"/>
</dbReference>
<keyword evidence="2" id="KW-0732">Signal</keyword>
<keyword evidence="1" id="KW-0812">Transmembrane</keyword>
<comment type="caution">
    <text evidence="6">The sequence shown here is derived from an EMBL/GenBank/DDBJ whole genome shotgun (WGS) entry which is preliminary data.</text>
</comment>
<evidence type="ECO:0000259" key="3">
    <source>
        <dbReference type="Pfam" id="PF00149"/>
    </source>
</evidence>
<accession>A0A9Q0FVH6</accession>
<feature type="transmembrane region" description="Helical" evidence="1">
    <location>
        <begin position="741"/>
        <end position="757"/>
    </location>
</feature>
<feature type="signal peptide" evidence="2">
    <location>
        <begin position="1"/>
        <end position="25"/>
    </location>
</feature>
<evidence type="ECO:0000313" key="6">
    <source>
        <dbReference type="EMBL" id="KAJ4837126.1"/>
    </source>
</evidence>
<evidence type="ECO:0008006" key="8">
    <source>
        <dbReference type="Google" id="ProtNLM"/>
    </source>
</evidence>
<dbReference type="AlphaFoldDB" id="A0A9Q0FVH6"/>
<dbReference type="InterPro" id="IPR029052">
    <property type="entry name" value="Metallo-depent_PP-like"/>
</dbReference>
<dbReference type="SUPFAM" id="SSF56300">
    <property type="entry name" value="Metallo-dependent phosphatases"/>
    <property type="match status" value="1"/>
</dbReference>
<keyword evidence="1" id="KW-0472">Membrane</keyword>
<feature type="domain" description="TMEM62 C-terminal" evidence="5">
    <location>
        <begin position="529"/>
        <end position="740"/>
    </location>
</feature>
<name>A0A9Q0FVH6_9ROSI</name>
<organism evidence="6 7">
    <name type="scientific">Turnera subulata</name>
    <dbReference type="NCBI Taxonomy" id="218843"/>
    <lineage>
        <taxon>Eukaryota</taxon>
        <taxon>Viridiplantae</taxon>
        <taxon>Streptophyta</taxon>
        <taxon>Embryophyta</taxon>
        <taxon>Tracheophyta</taxon>
        <taxon>Spermatophyta</taxon>
        <taxon>Magnoliopsida</taxon>
        <taxon>eudicotyledons</taxon>
        <taxon>Gunneridae</taxon>
        <taxon>Pentapetalae</taxon>
        <taxon>rosids</taxon>
        <taxon>fabids</taxon>
        <taxon>Malpighiales</taxon>
        <taxon>Passifloraceae</taxon>
        <taxon>Turnera</taxon>
    </lineage>
</organism>
<keyword evidence="7" id="KW-1185">Reference proteome</keyword>
<protein>
    <recommendedName>
        <fullName evidence="8">Calcineurin-like phosphoesterase domain-containing protein</fullName>
    </recommendedName>
</protein>
<dbReference type="PANTHER" id="PTHR14795:SF0">
    <property type="entry name" value="TRANSMEMBRANE PROTEIN 62"/>
    <property type="match status" value="1"/>
</dbReference>
<sequence>MGILVLLMVVVLCLFAATPPSSVVGQQEAEEELVSSQPVKWERRVSRGKEEAEELVSSQPQKLEGRVIQAKRGPQSVIWVVQLSDLHFSVHHPERAIDFKNIVGPALRMINPSLVLITGDLTDGKSKDLLTMKQNEDEWLEYQNVMEDVIKRSGLDKSIFYDLRGNHDSFGVPVVGGSFDFFSKYSINGQLGRRGNVNSVTIETNDRRHLFVGLDSTMSTGLRGPTNLFGHPTDQLLAELDSQLSQWDFSKDKPVTKVSFGHFPLSFSAPSLSQKSLKDTFLKHSLSAYLCGHLHSRFGRNLKRHHMSSHKLLSSQNLLQLNIHQMPYSSSENCSSLATVPADFWEWEMGDWRKSRAMRLMAIDRGHVSYLDIDFKLGAKKTIVLPTFPLDSRFMSTLALHQKFECQDISPASYGTVRALVFSVSPIISVVARIYDTNPGSPDIVMDSSMTKVSGDMSMGEFYAASWNYKAFEDPSPERYWLQIEAIDAMGRSTFSERSPFSINGLAAKVSWTWKEFFVMGFQWAALYYPILTSTIFMLFLILLVPKLLILSKKHYCYKSFVAKKDLKNALAWILQDLCRVPIVWFGIIGYIIYLISCPWFSGQVFTDSSAERGFMTFMGWAVKSFKDRGKHEYIGSPDVMVVVLPHLHFVVLPAILVLGALVAERSMYKDYVLSRSGKKEDDHGQNTRIHKRDGKSKFHYVRWIRKGLLLVCLAICWRHFMNCRALTKAYEMNPLLHFPVYGLSIPLLLVYTAYVTRRVQ</sequence>
<feature type="transmembrane region" description="Helical" evidence="1">
    <location>
        <begin position="640"/>
        <end position="664"/>
    </location>
</feature>
<feature type="transmembrane region" description="Helical" evidence="1">
    <location>
        <begin position="527"/>
        <end position="550"/>
    </location>
</feature>
<dbReference type="OrthoDB" id="27234at2759"/>
<dbReference type="Pfam" id="PF00149">
    <property type="entry name" value="Metallophos"/>
    <property type="match status" value="1"/>
</dbReference>
<dbReference type="Pfam" id="PF24384">
    <property type="entry name" value="Ig_TMM62"/>
    <property type="match status" value="1"/>
</dbReference>
<feature type="transmembrane region" description="Helical" evidence="1">
    <location>
        <begin position="571"/>
        <end position="596"/>
    </location>
</feature>
<dbReference type="Pfam" id="PF24394">
    <property type="entry name" value="TMEM62_C"/>
    <property type="match status" value="1"/>
</dbReference>
<evidence type="ECO:0000313" key="7">
    <source>
        <dbReference type="Proteomes" id="UP001141552"/>
    </source>
</evidence>
<feature type="chain" id="PRO_5040366256" description="Calcineurin-like phosphoesterase domain-containing protein" evidence="2">
    <location>
        <begin position="26"/>
        <end position="761"/>
    </location>
</feature>
<gene>
    <name evidence="6" type="ORF">Tsubulata_030654</name>
</gene>
<reference evidence="6" key="1">
    <citation type="submission" date="2022-02" db="EMBL/GenBank/DDBJ databases">
        <authorList>
            <person name="Henning P.M."/>
            <person name="McCubbin A.G."/>
            <person name="Shore J.S."/>
        </authorList>
    </citation>
    <scope>NUCLEOTIDE SEQUENCE</scope>
    <source>
        <strain evidence="6">F60SS</strain>
        <tissue evidence="6">Leaves</tissue>
    </source>
</reference>
<dbReference type="InterPro" id="IPR056230">
    <property type="entry name" value="TMEM62_C"/>
</dbReference>
<evidence type="ECO:0000259" key="5">
    <source>
        <dbReference type="Pfam" id="PF24394"/>
    </source>
</evidence>
<dbReference type="Proteomes" id="UP001141552">
    <property type="component" value="Unassembled WGS sequence"/>
</dbReference>
<dbReference type="Gene3D" id="3.60.21.10">
    <property type="match status" value="1"/>
</dbReference>
<evidence type="ECO:0000256" key="2">
    <source>
        <dbReference type="SAM" id="SignalP"/>
    </source>
</evidence>
<feature type="transmembrane region" description="Helical" evidence="1">
    <location>
        <begin position="704"/>
        <end position="721"/>
    </location>
</feature>
<feature type="domain" description="TMEM62 Ig-like" evidence="4">
    <location>
        <begin position="379"/>
        <end position="506"/>
    </location>
</feature>
<evidence type="ECO:0000256" key="1">
    <source>
        <dbReference type="SAM" id="Phobius"/>
    </source>
</evidence>
<dbReference type="EMBL" id="JAKUCV010003929">
    <property type="protein sequence ID" value="KAJ4837126.1"/>
    <property type="molecule type" value="Genomic_DNA"/>
</dbReference>
<dbReference type="InterPro" id="IPR056229">
    <property type="entry name" value="Ig_TMM62"/>
</dbReference>
<evidence type="ECO:0000259" key="4">
    <source>
        <dbReference type="Pfam" id="PF24384"/>
    </source>
</evidence>